<dbReference type="STRING" id="906968.Trebr_1020"/>
<dbReference type="InterPro" id="IPR003646">
    <property type="entry name" value="SH3-like_bac-type"/>
</dbReference>
<sequence length="101" mass="11681">MNWEEKKSLRGQYVTEDSLISLIVKETNKDLAAINDSRVRVRSEPNLKCETLDYVNKGDSVKILDRSTDKQQIGDMNDYWYNVELQNGTKGWVYGAYIDSL</sequence>
<name>F4LJX5_TREBD</name>
<feature type="domain" description="SH3b" evidence="1">
    <location>
        <begin position="29"/>
        <end position="101"/>
    </location>
</feature>
<dbReference type="SMART" id="SM00287">
    <property type="entry name" value="SH3b"/>
    <property type="match status" value="1"/>
</dbReference>
<dbReference type="PROSITE" id="PS51781">
    <property type="entry name" value="SH3B"/>
    <property type="match status" value="1"/>
</dbReference>
<evidence type="ECO:0000259" key="1">
    <source>
        <dbReference type="PROSITE" id="PS51781"/>
    </source>
</evidence>
<gene>
    <name evidence="2" type="ordered locus">Trebr_1020</name>
</gene>
<proteinExistence type="predicted"/>
<evidence type="ECO:0000313" key="2">
    <source>
        <dbReference type="EMBL" id="AEE16455.1"/>
    </source>
</evidence>
<dbReference type="OrthoDB" id="317179at2"/>
<dbReference type="Proteomes" id="UP000006546">
    <property type="component" value="Chromosome"/>
</dbReference>
<reference evidence="3" key="1">
    <citation type="submission" date="2011-04" db="EMBL/GenBank/DDBJ databases">
        <title>The complete genome of Treponema brennaborense DSM 12168.</title>
        <authorList>
            <person name="Lucas S."/>
            <person name="Han J."/>
            <person name="Lapidus A."/>
            <person name="Bruce D."/>
            <person name="Goodwin L."/>
            <person name="Pitluck S."/>
            <person name="Peters L."/>
            <person name="Kyrpides N."/>
            <person name="Mavromatis K."/>
            <person name="Ivanova N."/>
            <person name="Mikhailova N."/>
            <person name="Pagani I."/>
            <person name="Teshima H."/>
            <person name="Detter J.C."/>
            <person name="Tapia R."/>
            <person name="Han C."/>
            <person name="Land M."/>
            <person name="Hauser L."/>
            <person name="Markowitz V."/>
            <person name="Cheng J.-F."/>
            <person name="Hugenholtz P."/>
            <person name="Woyke T."/>
            <person name="Wu D."/>
            <person name="Gronow S."/>
            <person name="Wellnitz S."/>
            <person name="Brambilla E."/>
            <person name="Klenk H.-P."/>
            <person name="Eisen J.A."/>
        </authorList>
    </citation>
    <scope>NUCLEOTIDE SEQUENCE [LARGE SCALE GENOMIC DNA]</scope>
    <source>
        <strain evidence="3">DSM 12168 / CIP 105900 / DD5/3</strain>
    </source>
</reference>
<dbReference type="KEGG" id="tbe:Trebr_1020"/>
<dbReference type="Gene3D" id="2.30.30.40">
    <property type="entry name" value="SH3 Domains"/>
    <property type="match status" value="1"/>
</dbReference>
<dbReference type="Pfam" id="PF08239">
    <property type="entry name" value="SH3_3"/>
    <property type="match status" value="1"/>
</dbReference>
<dbReference type="EMBL" id="CP002696">
    <property type="protein sequence ID" value="AEE16455.1"/>
    <property type="molecule type" value="Genomic_DNA"/>
</dbReference>
<evidence type="ECO:0000313" key="3">
    <source>
        <dbReference type="Proteomes" id="UP000006546"/>
    </source>
</evidence>
<accession>F4LJX5</accession>
<keyword evidence="3" id="KW-1185">Reference proteome</keyword>
<dbReference type="AlphaFoldDB" id="F4LJX5"/>
<dbReference type="HOGENOM" id="CLU_2290428_0_0_12"/>
<dbReference type="eggNOG" id="ENOG5033FCS">
    <property type="taxonomic scope" value="Bacteria"/>
</dbReference>
<organism evidence="2 3">
    <name type="scientific">Treponema brennaborense (strain DSM 12168 / CIP 105900 / DD5/3)</name>
    <dbReference type="NCBI Taxonomy" id="906968"/>
    <lineage>
        <taxon>Bacteria</taxon>
        <taxon>Pseudomonadati</taxon>
        <taxon>Spirochaetota</taxon>
        <taxon>Spirochaetia</taxon>
        <taxon>Spirochaetales</taxon>
        <taxon>Treponemataceae</taxon>
        <taxon>Treponema</taxon>
    </lineage>
</organism>
<dbReference type="RefSeq" id="WP_013758164.1">
    <property type="nucleotide sequence ID" value="NC_015500.1"/>
</dbReference>
<protein>
    <submittedName>
        <fullName evidence="2">SH3 type 3 domain protein</fullName>
    </submittedName>
</protein>